<name>A0A8S3XMY3_PARAO</name>
<protein>
    <submittedName>
        <fullName evidence="5">(apollo) hypothetical protein</fullName>
    </submittedName>
</protein>
<dbReference type="PANTHER" id="PTHR12652:SF50">
    <property type="entry name" value="PEROXIN 11"/>
    <property type="match status" value="1"/>
</dbReference>
<keyword evidence="2" id="KW-0472">Membrane</keyword>
<reference evidence="5" key="1">
    <citation type="submission" date="2021-04" db="EMBL/GenBank/DDBJ databases">
        <authorList>
            <person name="Tunstrom K."/>
        </authorList>
    </citation>
    <scope>NUCLEOTIDE SEQUENCE</scope>
</reference>
<dbReference type="InterPro" id="IPR008733">
    <property type="entry name" value="PEX11"/>
</dbReference>
<accession>A0A8S3XMY3</accession>
<comment type="caution">
    <text evidence="5">The sequence shown here is derived from an EMBL/GenBank/DDBJ whole genome shotgun (WGS) entry which is preliminary data.</text>
</comment>
<sequence>MDIIIRVNNQSVGRDKLARLVQYTSRLVWHQLETRNANKYSVDRVKSLENTLGTFRKVLRLGRCIDIFYTAFNNIHIEDPFLRFTLTTSKLAHALYLYADHIVWLSKSGFLRSDSDGWSQTANRFWLLSIIANLARDFYEILHVLDAARDALPSSELLLRAQFEDCREQESVSRRVLVEKPIYSTSNYAELLAQFNKCEEQKSVSHIVREETPVCSYQPHVTEVRSNNLFIAKYLERNLSAAHLTLLRINSLK</sequence>
<evidence type="ECO:0000256" key="3">
    <source>
        <dbReference type="ARBA" id="ARBA00023140"/>
    </source>
</evidence>
<comment type="subcellular location">
    <subcellularLocation>
        <location evidence="4">Peroxisome membrane</location>
    </subcellularLocation>
</comment>
<evidence type="ECO:0000313" key="5">
    <source>
        <dbReference type="EMBL" id="CAG5029505.1"/>
    </source>
</evidence>
<dbReference type="EMBL" id="CAJQZP010001207">
    <property type="protein sequence ID" value="CAG5029505.1"/>
    <property type="molecule type" value="Genomic_DNA"/>
</dbReference>
<evidence type="ECO:0000256" key="4">
    <source>
        <dbReference type="ARBA" id="ARBA00046271"/>
    </source>
</evidence>
<gene>
    <name evidence="5" type="ORF">PAPOLLO_LOCUS19250</name>
</gene>
<organism evidence="5 6">
    <name type="scientific">Parnassius apollo</name>
    <name type="common">Apollo butterfly</name>
    <name type="synonym">Papilio apollo</name>
    <dbReference type="NCBI Taxonomy" id="110799"/>
    <lineage>
        <taxon>Eukaryota</taxon>
        <taxon>Metazoa</taxon>
        <taxon>Ecdysozoa</taxon>
        <taxon>Arthropoda</taxon>
        <taxon>Hexapoda</taxon>
        <taxon>Insecta</taxon>
        <taxon>Pterygota</taxon>
        <taxon>Neoptera</taxon>
        <taxon>Endopterygota</taxon>
        <taxon>Lepidoptera</taxon>
        <taxon>Glossata</taxon>
        <taxon>Ditrysia</taxon>
        <taxon>Papilionoidea</taxon>
        <taxon>Papilionidae</taxon>
        <taxon>Parnassiinae</taxon>
        <taxon>Parnassini</taxon>
        <taxon>Parnassius</taxon>
        <taxon>Parnassius</taxon>
    </lineage>
</organism>
<evidence type="ECO:0000313" key="6">
    <source>
        <dbReference type="Proteomes" id="UP000691718"/>
    </source>
</evidence>
<keyword evidence="1" id="KW-0962">Peroxisome biogenesis</keyword>
<dbReference type="OrthoDB" id="411017at2759"/>
<dbReference type="GO" id="GO:0016559">
    <property type="term" value="P:peroxisome fission"/>
    <property type="evidence" value="ECO:0007669"/>
    <property type="project" value="InterPro"/>
</dbReference>
<evidence type="ECO:0000256" key="2">
    <source>
        <dbReference type="ARBA" id="ARBA00023136"/>
    </source>
</evidence>
<dbReference type="Pfam" id="PF05648">
    <property type="entry name" value="PEX11"/>
    <property type="match status" value="1"/>
</dbReference>
<keyword evidence="6" id="KW-1185">Reference proteome</keyword>
<dbReference type="Proteomes" id="UP000691718">
    <property type="component" value="Unassembled WGS sequence"/>
</dbReference>
<keyword evidence="3" id="KW-0576">Peroxisome</keyword>
<proteinExistence type="predicted"/>
<dbReference type="PANTHER" id="PTHR12652">
    <property type="entry name" value="PEROXISOMAL BIOGENESIS FACTOR 11"/>
    <property type="match status" value="1"/>
</dbReference>
<dbReference type="GO" id="GO:0005778">
    <property type="term" value="C:peroxisomal membrane"/>
    <property type="evidence" value="ECO:0007669"/>
    <property type="project" value="UniProtKB-SubCell"/>
</dbReference>
<evidence type="ECO:0000256" key="1">
    <source>
        <dbReference type="ARBA" id="ARBA00022593"/>
    </source>
</evidence>
<dbReference type="AlphaFoldDB" id="A0A8S3XMY3"/>